<protein>
    <submittedName>
        <fullName evidence="3">CD59 glycoprotein-like</fullName>
    </submittedName>
</protein>
<keyword evidence="2" id="KW-1185">Reference proteome</keyword>
<dbReference type="InterPro" id="IPR016054">
    <property type="entry name" value="LY6_UPA_recep-like"/>
</dbReference>
<proteinExistence type="predicted"/>
<dbReference type="Proteomes" id="UP000515129">
    <property type="component" value="Unplaced"/>
</dbReference>
<dbReference type="GeneID" id="113086874"/>
<dbReference type="AlphaFoldDB" id="A0A6P6NRW0"/>
<reference evidence="3" key="1">
    <citation type="submission" date="2025-08" db="UniProtKB">
        <authorList>
            <consortium name="RefSeq"/>
        </authorList>
    </citation>
    <scope>IDENTIFICATION</scope>
    <source>
        <strain evidence="3">Wakin</strain>
        <tissue evidence="3">Muscle</tissue>
    </source>
</reference>
<name>A0A6P6NRW0_CARAU</name>
<dbReference type="SUPFAM" id="SSF57302">
    <property type="entry name" value="Snake toxin-like"/>
    <property type="match status" value="1"/>
</dbReference>
<dbReference type="Pfam" id="PF00021">
    <property type="entry name" value="UPAR_LY6"/>
    <property type="match status" value="1"/>
</dbReference>
<evidence type="ECO:0000313" key="3">
    <source>
        <dbReference type="RefSeq" id="XP_026111303.1"/>
    </source>
</evidence>
<dbReference type="Gene3D" id="2.10.60.10">
    <property type="entry name" value="CD59"/>
    <property type="match status" value="1"/>
</dbReference>
<dbReference type="CDD" id="cd23611">
    <property type="entry name" value="TFP_LU_ECD_THFP5"/>
    <property type="match status" value="1"/>
</dbReference>
<evidence type="ECO:0000259" key="1">
    <source>
        <dbReference type="Pfam" id="PF00021"/>
    </source>
</evidence>
<accession>A0A6P6NRW0</accession>
<sequence length="117" mass="12893">MSAYYELTIHPILHHLGALIDRIMKTLLGALVLVLVLNYGSALKCNNCVPLSGTRCTQTQETCGFGKDACIAARFNFPPFMSFRRCSSTTECLILSSNTAMKVKCCHSDLCNNMIII</sequence>
<dbReference type="InterPro" id="IPR045860">
    <property type="entry name" value="Snake_toxin-like_sf"/>
</dbReference>
<dbReference type="OrthoDB" id="8846122at2759"/>
<dbReference type="GO" id="GO:0098552">
    <property type="term" value="C:side of membrane"/>
    <property type="evidence" value="ECO:0007669"/>
    <property type="project" value="UniProtKB-KW"/>
</dbReference>
<organism evidence="2 3">
    <name type="scientific">Carassius auratus</name>
    <name type="common">Goldfish</name>
    <dbReference type="NCBI Taxonomy" id="7957"/>
    <lineage>
        <taxon>Eukaryota</taxon>
        <taxon>Metazoa</taxon>
        <taxon>Chordata</taxon>
        <taxon>Craniata</taxon>
        <taxon>Vertebrata</taxon>
        <taxon>Euteleostomi</taxon>
        <taxon>Actinopterygii</taxon>
        <taxon>Neopterygii</taxon>
        <taxon>Teleostei</taxon>
        <taxon>Ostariophysi</taxon>
        <taxon>Cypriniformes</taxon>
        <taxon>Cyprinidae</taxon>
        <taxon>Cyprininae</taxon>
        <taxon>Carassius</taxon>
    </lineage>
</organism>
<dbReference type="KEGG" id="caua:113086874"/>
<dbReference type="RefSeq" id="XP_026111303.1">
    <property type="nucleotide sequence ID" value="XM_026255518.1"/>
</dbReference>
<feature type="domain" description="UPAR/Ly6" evidence="1">
    <location>
        <begin position="42"/>
        <end position="113"/>
    </location>
</feature>
<evidence type="ECO:0000313" key="2">
    <source>
        <dbReference type="Proteomes" id="UP000515129"/>
    </source>
</evidence>
<gene>
    <name evidence="3" type="primary">LOC113086874</name>
</gene>